<evidence type="ECO:0000313" key="2">
    <source>
        <dbReference type="EMBL" id="KAK7452759.1"/>
    </source>
</evidence>
<comment type="caution">
    <text evidence="2">The sequence shown here is derived from an EMBL/GenBank/DDBJ whole genome shotgun (WGS) entry which is preliminary data.</text>
</comment>
<reference evidence="2 3" key="1">
    <citation type="submission" date="2024-01" db="EMBL/GenBank/DDBJ databases">
        <title>A draft genome for the cacao thread blight pathogen Marasmiellus scandens.</title>
        <authorList>
            <person name="Baruah I.K."/>
            <person name="Leung J."/>
            <person name="Bukari Y."/>
            <person name="Amoako-Attah I."/>
            <person name="Meinhardt L.W."/>
            <person name="Bailey B.A."/>
            <person name="Cohen S.P."/>
        </authorList>
    </citation>
    <scope>NUCLEOTIDE SEQUENCE [LARGE SCALE GENOMIC DNA]</scope>
    <source>
        <strain evidence="2 3">GH-19</strain>
    </source>
</reference>
<organism evidence="2 3">
    <name type="scientific">Marasmiellus scandens</name>
    <dbReference type="NCBI Taxonomy" id="2682957"/>
    <lineage>
        <taxon>Eukaryota</taxon>
        <taxon>Fungi</taxon>
        <taxon>Dikarya</taxon>
        <taxon>Basidiomycota</taxon>
        <taxon>Agaricomycotina</taxon>
        <taxon>Agaricomycetes</taxon>
        <taxon>Agaricomycetidae</taxon>
        <taxon>Agaricales</taxon>
        <taxon>Marasmiineae</taxon>
        <taxon>Omphalotaceae</taxon>
        <taxon>Marasmiellus</taxon>
    </lineage>
</organism>
<gene>
    <name evidence="2" type="ORF">VKT23_012160</name>
</gene>
<keyword evidence="1" id="KW-1133">Transmembrane helix</keyword>
<feature type="transmembrane region" description="Helical" evidence="1">
    <location>
        <begin position="14"/>
        <end position="36"/>
    </location>
</feature>
<keyword evidence="1" id="KW-0472">Membrane</keyword>
<feature type="transmembrane region" description="Helical" evidence="1">
    <location>
        <begin position="56"/>
        <end position="79"/>
    </location>
</feature>
<dbReference type="Proteomes" id="UP001498398">
    <property type="component" value="Unassembled WGS sequence"/>
</dbReference>
<keyword evidence="3" id="KW-1185">Reference proteome</keyword>
<protein>
    <submittedName>
        <fullName evidence="2">Uncharacterized protein</fullName>
    </submittedName>
</protein>
<name>A0ABR1J731_9AGAR</name>
<sequence>MLSNPSGRIPSDNALFFGSCLLHLFIMSSFVIYLHFNQYLLETIVAIIYLYLHVNYLYLFHLSITSALSLFLPLCILYLRPFLSFFPIANPSAPQTSFTSNDDLNLFSLIVLQRNNRNTNT</sequence>
<keyword evidence="1" id="KW-0812">Transmembrane</keyword>
<accession>A0ABR1J731</accession>
<proteinExistence type="predicted"/>
<evidence type="ECO:0000256" key="1">
    <source>
        <dbReference type="SAM" id="Phobius"/>
    </source>
</evidence>
<dbReference type="EMBL" id="JBANRG010000028">
    <property type="protein sequence ID" value="KAK7452759.1"/>
    <property type="molecule type" value="Genomic_DNA"/>
</dbReference>
<evidence type="ECO:0000313" key="3">
    <source>
        <dbReference type="Proteomes" id="UP001498398"/>
    </source>
</evidence>